<dbReference type="Proteomes" id="UP000235145">
    <property type="component" value="Unassembled WGS sequence"/>
</dbReference>
<gene>
    <name evidence="1" type="ORF">LSAT_V11C600311330</name>
</gene>
<organism evidence="1 2">
    <name type="scientific">Lactuca sativa</name>
    <name type="common">Garden lettuce</name>
    <dbReference type="NCBI Taxonomy" id="4236"/>
    <lineage>
        <taxon>Eukaryota</taxon>
        <taxon>Viridiplantae</taxon>
        <taxon>Streptophyta</taxon>
        <taxon>Embryophyta</taxon>
        <taxon>Tracheophyta</taxon>
        <taxon>Spermatophyta</taxon>
        <taxon>Magnoliopsida</taxon>
        <taxon>eudicotyledons</taxon>
        <taxon>Gunneridae</taxon>
        <taxon>Pentapetalae</taxon>
        <taxon>asterids</taxon>
        <taxon>campanulids</taxon>
        <taxon>Asterales</taxon>
        <taxon>Asteraceae</taxon>
        <taxon>Cichorioideae</taxon>
        <taxon>Cichorieae</taxon>
        <taxon>Lactucinae</taxon>
        <taxon>Lactuca</taxon>
    </lineage>
</organism>
<comment type="caution">
    <text evidence="1">The sequence shown here is derived from an EMBL/GenBank/DDBJ whole genome shotgun (WGS) entry which is preliminary data.</text>
</comment>
<keyword evidence="2" id="KW-1185">Reference proteome</keyword>
<accession>A0A9R1V587</accession>
<evidence type="ECO:0000313" key="1">
    <source>
        <dbReference type="EMBL" id="KAJ0199109.1"/>
    </source>
</evidence>
<evidence type="ECO:0000313" key="2">
    <source>
        <dbReference type="Proteomes" id="UP000235145"/>
    </source>
</evidence>
<proteinExistence type="predicted"/>
<reference evidence="1 2" key="1">
    <citation type="journal article" date="2017" name="Nat. Commun.">
        <title>Genome assembly with in vitro proximity ligation data and whole-genome triplication in lettuce.</title>
        <authorList>
            <person name="Reyes-Chin-Wo S."/>
            <person name="Wang Z."/>
            <person name="Yang X."/>
            <person name="Kozik A."/>
            <person name="Arikit S."/>
            <person name="Song C."/>
            <person name="Xia L."/>
            <person name="Froenicke L."/>
            <person name="Lavelle D.O."/>
            <person name="Truco M.J."/>
            <person name="Xia R."/>
            <person name="Zhu S."/>
            <person name="Xu C."/>
            <person name="Xu H."/>
            <person name="Xu X."/>
            <person name="Cox K."/>
            <person name="Korf I."/>
            <person name="Meyers B.C."/>
            <person name="Michelmore R.W."/>
        </authorList>
    </citation>
    <scope>NUCLEOTIDE SEQUENCE [LARGE SCALE GENOMIC DNA]</scope>
    <source>
        <strain evidence="2">cv. Salinas</strain>
        <tissue evidence="1">Seedlings</tissue>
    </source>
</reference>
<dbReference type="EMBL" id="NBSK02000006">
    <property type="protein sequence ID" value="KAJ0199109.1"/>
    <property type="molecule type" value="Genomic_DNA"/>
</dbReference>
<dbReference type="AlphaFoldDB" id="A0A9R1V587"/>
<protein>
    <submittedName>
        <fullName evidence="1">Uncharacterized protein</fullName>
    </submittedName>
</protein>
<sequence>MSKLHEWSLWFGVICAKRVKQRLILYHGAIPIYMEFSDDAEETFSRALNISGKSFLGCLYFKLLIQYLILLTTELFSFINP</sequence>
<name>A0A9R1V587_LACSA</name>